<dbReference type="AlphaFoldDB" id="A0A2N9VSJ5"/>
<organism evidence="2 3">
    <name type="scientific">Phyllobacterium zundukense</name>
    <dbReference type="NCBI Taxonomy" id="1867719"/>
    <lineage>
        <taxon>Bacteria</taxon>
        <taxon>Pseudomonadati</taxon>
        <taxon>Pseudomonadota</taxon>
        <taxon>Alphaproteobacteria</taxon>
        <taxon>Hyphomicrobiales</taxon>
        <taxon>Phyllobacteriaceae</taxon>
        <taxon>Phyllobacterium</taxon>
    </lineage>
</organism>
<dbReference type="RefSeq" id="WP_100000266.1">
    <property type="nucleotide sequence ID" value="NZ_CP017940.1"/>
</dbReference>
<sequence length="271" mass="30129">MTQPDVYLLGRAEAEEMRLKRQIANLAPDSDAQFEKIGIKQGERVVDLGCGPGGVLHLLGKRVGPTGSVLGIERSAHFVELARHFVADHGLTQVEVREGDAYDTGMPRASFDGAHMRLVLVNVPKPELIVREMVSLVRPGGWVASFEADFLAHICDPPLPEWTRLVDAYTAYSAAQGIDLFVGRRTHRLFREAGVVDIRVDAVVHVYPPGHDRRTILRDFINNVADKLVDGGFIKRRELETDLAMLELYLSRPDALVTSHMFFRLCGRVPG</sequence>
<dbReference type="Proteomes" id="UP000232163">
    <property type="component" value="Unassembled WGS sequence"/>
</dbReference>
<dbReference type="OrthoDB" id="9770485at2"/>
<protein>
    <recommendedName>
        <fullName evidence="1">Methyltransferase domain-containing protein</fullName>
    </recommendedName>
</protein>
<dbReference type="InterPro" id="IPR029063">
    <property type="entry name" value="SAM-dependent_MTases_sf"/>
</dbReference>
<dbReference type="Gene3D" id="3.40.50.150">
    <property type="entry name" value="Vaccinia Virus protein VP39"/>
    <property type="match status" value="1"/>
</dbReference>
<reference evidence="2 3" key="1">
    <citation type="journal article" date="2017" name="Int J Environ Stud">
        <title>Does the Miocene-Pliocene relict legume Oxytropis triphylla form nitrogen-fixing nodules with a combination of bacterial strains?</title>
        <authorList>
            <person name="Safronova V."/>
            <person name="Belimov A."/>
            <person name="Sazanova A."/>
            <person name="Kuznetsova I."/>
            <person name="Popova J."/>
            <person name="Andronov E."/>
            <person name="Verkhozina A."/>
            <person name="Tikhonovich I."/>
        </authorList>
    </citation>
    <scope>NUCLEOTIDE SEQUENCE [LARGE SCALE GENOMIC DNA]</scope>
    <source>
        <strain evidence="2 3">Tri-38</strain>
    </source>
</reference>
<proteinExistence type="predicted"/>
<evidence type="ECO:0000259" key="1">
    <source>
        <dbReference type="Pfam" id="PF13847"/>
    </source>
</evidence>
<dbReference type="Pfam" id="PF13847">
    <property type="entry name" value="Methyltransf_31"/>
    <property type="match status" value="1"/>
</dbReference>
<name>A0A2N9VSJ5_9HYPH</name>
<gene>
    <name evidence="2" type="ORF">B5P45_25995</name>
</gene>
<dbReference type="PANTHER" id="PTHR43861">
    <property type="entry name" value="TRANS-ACONITATE 2-METHYLTRANSFERASE-RELATED"/>
    <property type="match status" value="1"/>
</dbReference>
<comment type="caution">
    <text evidence="2">The sequence shown here is derived from an EMBL/GenBank/DDBJ whole genome shotgun (WGS) entry which is preliminary data.</text>
</comment>
<dbReference type="CDD" id="cd02440">
    <property type="entry name" value="AdoMet_MTases"/>
    <property type="match status" value="1"/>
</dbReference>
<evidence type="ECO:0000313" key="3">
    <source>
        <dbReference type="Proteomes" id="UP000232163"/>
    </source>
</evidence>
<dbReference type="InterPro" id="IPR025714">
    <property type="entry name" value="Methyltranfer_dom"/>
</dbReference>
<dbReference type="SUPFAM" id="SSF53335">
    <property type="entry name" value="S-adenosyl-L-methionine-dependent methyltransferases"/>
    <property type="match status" value="1"/>
</dbReference>
<dbReference type="KEGG" id="pht:BLM14_15540"/>
<dbReference type="EMBL" id="MZMT01000053">
    <property type="protein sequence ID" value="PIO42463.1"/>
    <property type="molecule type" value="Genomic_DNA"/>
</dbReference>
<keyword evidence="3" id="KW-1185">Reference proteome</keyword>
<evidence type="ECO:0000313" key="2">
    <source>
        <dbReference type="EMBL" id="PIO42463.1"/>
    </source>
</evidence>
<feature type="domain" description="Methyltransferase" evidence="1">
    <location>
        <begin position="40"/>
        <end position="156"/>
    </location>
</feature>
<accession>A0A2N9VSJ5</accession>